<dbReference type="InterPro" id="IPR029071">
    <property type="entry name" value="Ubiquitin-like_domsf"/>
</dbReference>
<feature type="compositionally biased region" description="Acidic residues" evidence="1">
    <location>
        <begin position="196"/>
        <end position="205"/>
    </location>
</feature>
<protein>
    <recommendedName>
        <fullName evidence="2">Ubiquitin-like domain-containing protein</fullName>
    </recommendedName>
</protein>
<feature type="compositionally biased region" description="Basic and acidic residues" evidence="1">
    <location>
        <begin position="215"/>
        <end position="225"/>
    </location>
</feature>
<dbReference type="InterPro" id="IPR039869">
    <property type="entry name" value="UBTD1/2"/>
</dbReference>
<dbReference type="PROSITE" id="PS50053">
    <property type="entry name" value="UBIQUITIN_2"/>
    <property type="match status" value="1"/>
</dbReference>
<reference evidence="3" key="1">
    <citation type="submission" date="2023-08" db="EMBL/GenBank/DDBJ databases">
        <title>Black Yeasts Isolated from many extreme environments.</title>
        <authorList>
            <person name="Coleine C."/>
            <person name="Stajich J.E."/>
            <person name="Selbmann L."/>
        </authorList>
    </citation>
    <scope>NUCLEOTIDE SEQUENCE</scope>
    <source>
        <strain evidence="3">CCFEE 5810</strain>
    </source>
</reference>
<dbReference type="Pfam" id="PF16455">
    <property type="entry name" value="UBD"/>
    <property type="match status" value="1"/>
</dbReference>
<feature type="region of interest" description="Disordered" evidence="1">
    <location>
        <begin position="175"/>
        <end position="229"/>
    </location>
</feature>
<dbReference type="Gene3D" id="3.10.20.90">
    <property type="entry name" value="Phosphatidylinositol 3-kinase Catalytic Subunit, Chain A, domain 1"/>
    <property type="match status" value="1"/>
</dbReference>
<evidence type="ECO:0000313" key="3">
    <source>
        <dbReference type="EMBL" id="KAK5694087.1"/>
    </source>
</evidence>
<evidence type="ECO:0000259" key="2">
    <source>
        <dbReference type="PROSITE" id="PS50053"/>
    </source>
</evidence>
<dbReference type="InterPro" id="IPR032752">
    <property type="entry name" value="DC-UbP/UBTD2_N"/>
</dbReference>
<dbReference type="SUPFAM" id="SSF54236">
    <property type="entry name" value="Ubiquitin-like"/>
    <property type="match status" value="1"/>
</dbReference>
<dbReference type="Proteomes" id="UP001310594">
    <property type="component" value="Unassembled WGS sequence"/>
</dbReference>
<dbReference type="PANTHER" id="PTHR13609">
    <property type="entry name" value="UBIQUITIN DOMAIN CONTAINING 1 PROTEIN-RELATED"/>
    <property type="match status" value="1"/>
</dbReference>
<name>A0AAN7W4U7_9PEZI</name>
<dbReference type="InterPro" id="IPR038169">
    <property type="entry name" value="DC-UbP/UBTD2_N_sf"/>
</dbReference>
<sequence>MGCCQSTDSAAPHEQVDGARDVNAAQPPNAAAAGAPRPGGARRGSQRRPDEAPNQPVQLPTPVPRSPHNLPQHPPPWSRSLLERKRAEFFETQLSGNPQAWVAIRRVCELLREPNLEEAQAVLDATGLTTPRGQVSRARNSEGRRGGVYDKMGHFYEVPAWCAADPLDIIEDDAEPEKDDAEPEKDELDAAGGGAAEDDDTDEDDLKQLSSSPSRVEKGKGRAESPGKTVQVKCRRSDKGRDVLVDYDVKQPASTLTRRLRDMIGNKRVRLLFCGRLLDESKTLAELGWKDGQVINAFVDSDE</sequence>
<evidence type="ECO:0000313" key="4">
    <source>
        <dbReference type="Proteomes" id="UP001310594"/>
    </source>
</evidence>
<dbReference type="InterPro" id="IPR000626">
    <property type="entry name" value="Ubiquitin-like_dom"/>
</dbReference>
<feature type="region of interest" description="Disordered" evidence="1">
    <location>
        <begin position="1"/>
        <end position="78"/>
    </location>
</feature>
<feature type="compositionally biased region" description="Acidic residues" evidence="1">
    <location>
        <begin position="175"/>
        <end position="189"/>
    </location>
</feature>
<organism evidence="3 4">
    <name type="scientific">Elasticomyces elasticus</name>
    <dbReference type="NCBI Taxonomy" id="574655"/>
    <lineage>
        <taxon>Eukaryota</taxon>
        <taxon>Fungi</taxon>
        <taxon>Dikarya</taxon>
        <taxon>Ascomycota</taxon>
        <taxon>Pezizomycotina</taxon>
        <taxon>Dothideomycetes</taxon>
        <taxon>Dothideomycetidae</taxon>
        <taxon>Mycosphaerellales</taxon>
        <taxon>Teratosphaeriaceae</taxon>
        <taxon>Elasticomyces</taxon>
    </lineage>
</organism>
<accession>A0AAN7W4U7</accession>
<feature type="compositionally biased region" description="Low complexity" evidence="1">
    <location>
        <begin position="23"/>
        <end position="39"/>
    </location>
</feature>
<gene>
    <name evidence="3" type="ORF">LTR97_009708</name>
</gene>
<comment type="caution">
    <text evidence="3">The sequence shown here is derived from an EMBL/GenBank/DDBJ whole genome shotgun (WGS) entry which is preliminary data.</text>
</comment>
<proteinExistence type="predicted"/>
<dbReference type="Gene3D" id="1.20.225.20">
    <property type="entry name" value="Ub domain-containing protein, DC-UbP/UBTD2, N-terminal domain"/>
    <property type="match status" value="1"/>
</dbReference>
<dbReference type="EMBL" id="JAVRQU010000016">
    <property type="protein sequence ID" value="KAK5694087.1"/>
    <property type="molecule type" value="Genomic_DNA"/>
</dbReference>
<feature type="domain" description="Ubiquitin-like" evidence="2">
    <location>
        <begin position="228"/>
        <end position="303"/>
    </location>
</feature>
<evidence type="ECO:0000256" key="1">
    <source>
        <dbReference type="SAM" id="MobiDB-lite"/>
    </source>
</evidence>
<dbReference type="AlphaFoldDB" id="A0AAN7W4U7"/>